<dbReference type="SUPFAM" id="SSF53474">
    <property type="entry name" value="alpha/beta-Hydrolases"/>
    <property type="match status" value="1"/>
</dbReference>
<dbReference type="PANTHER" id="PTHR43798">
    <property type="entry name" value="MONOACYLGLYCEROL LIPASE"/>
    <property type="match status" value="1"/>
</dbReference>
<organism evidence="2 3">
    <name type="scientific">Luteimicrobium xylanilyticum</name>
    <dbReference type="NCBI Taxonomy" id="1133546"/>
    <lineage>
        <taxon>Bacteria</taxon>
        <taxon>Bacillati</taxon>
        <taxon>Actinomycetota</taxon>
        <taxon>Actinomycetes</taxon>
        <taxon>Micrococcales</taxon>
        <taxon>Luteimicrobium</taxon>
    </lineage>
</organism>
<keyword evidence="2" id="KW-0808">Transferase</keyword>
<dbReference type="GO" id="GO:0016740">
    <property type="term" value="F:transferase activity"/>
    <property type="evidence" value="ECO:0007669"/>
    <property type="project" value="UniProtKB-KW"/>
</dbReference>
<dbReference type="Gene3D" id="3.40.50.1820">
    <property type="entry name" value="alpha/beta hydrolase"/>
    <property type="match status" value="1"/>
</dbReference>
<dbReference type="InterPro" id="IPR000073">
    <property type="entry name" value="AB_hydrolase_1"/>
</dbReference>
<gene>
    <name evidence="2" type="ORF">KDY119_03413</name>
</gene>
<dbReference type="PRINTS" id="PR00111">
    <property type="entry name" value="ABHYDROLASE"/>
</dbReference>
<evidence type="ECO:0000313" key="3">
    <source>
        <dbReference type="Proteomes" id="UP000326702"/>
    </source>
</evidence>
<accession>A0A5P9QEQ6</accession>
<protein>
    <submittedName>
        <fullName evidence="2">Dihydrolipoyllysine-residue acetyltransferase component of acetoin cleaving system</fullName>
    </submittedName>
</protein>
<dbReference type="InterPro" id="IPR050266">
    <property type="entry name" value="AB_hydrolase_sf"/>
</dbReference>
<dbReference type="RefSeq" id="WP_036947679.1">
    <property type="nucleotide sequence ID" value="NZ_BAABIH010000010.1"/>
</dbReference>
<dbReference type="EMBL" id="CP045529">
    <property type="protein sequence ID" value="QFU99877.1"/>
    <property type="molecule type" value="Genomic_DNA"/>
</dbReference>
<dbReference type="InterPro" id="IPR029058">
    <property type="entry name" value="AB_hydrolase_fold"/>
</dbReference>
<feature type="domain" description="AB hydrolase-1" evidence="1">
    <location>
        <begin position="31"/>
        <end position="241"/>
    </location>
</feature>
<name>A0A5P9QEQ6_9MICO</name>
<dbReference type="Proteomes" id="UP000326702">
    <property type="component" value="Chromosome"/>
</dbReference>
<dbReference type="KEGG" id="lxl:KDY119_03413"/>
<evidence type="ECO:0000259" key="1">
    <source>
        <dbReference type="Pfam" id="PF00561"/>
    </source>
</evidence>
<dbReference type="AlphaFoldDB" id="A0A5P9QEQ6"/>
<reference evidence="2 3" key="1">
    <citation type="submission" date="2019-10" db="EMBL/GenBank/DDBJ databases">
        <title>Genome sequence of Luteimicrobium xylanilyticum HY-24.</title>
        <authorList>
            <person name="Kim D.Y."/>
            <person name="Park H.-Y."/>
        </authorList>
    </citation>
    <scope>NUCLEOTIDE SEQUENCE [LARGE SCALE GENOMIC DNA]</scope>
    <source>
        <strain evidence="2 3">HY-24</strain>
    </source>
</reference>
<proteinExistence type="predicted"/>
<sequence>MTDARQDSTTQVPTCLGDLTVRVVGSGPPALLWHSLLVDSSSWCRVEADLAERRTLVMVDAPGHGGSACPPRRFSIHDCAAAALDVMDALDVGVADWLGVAWGGRVGLAFAAAYGERVRSLTTFSAPPYCLPAVWRHVTASLLLPYRAVGPLAPVTEAAMTSLLGERARRTDVDAAILVSRAFLGAERAGLARSVRNTLLHPEDLSGILDRVAVPTLVVAGGADETFTAEDAALVARSMPRARSDVLESVFRLAPVERPHETVKLVLEHWDESAWV</sequence>
<dbReference type="Pfam" id="PF00561">
    <property type="entry name" value="Abhydrolase_1"/>
    <property type="match status" value="1"/>
</dbReference>
<keyword evidence="3" id="KW-1185">Reference proteome</keyword>
<evidence type="ECO:0000313" key="2">
    <source>
        <dbReference type="EMBL" id="QFU99877.1"/>
    </source>
</evidence>